<proteinExistence type="predicted"/>
<dbReference type="PANTHER" id="PTHR31210:SF43">
    <property type="entry name" value="STORAGE PROTEIN-RELATED"/>
    <property type="match status" value="1"/>
</dbReference>
<comment type="caution">
    <text evidence="1">The sequence shown here is derived from an EMBL/GenBank/DDBJ whole genome shotgun (WGS) entry which is preliminary data.</text>
</comment>
<accession>A0A1V6LR91</accession>
<dbReference type="Pfam" id="PF05212">
    <property type="entry name" value="DUF707"/>
    <property type="match status" value="1"/>
</dbReference>
<sequence>MNENCVMAAVGKSSLHREWVDENSKFDLHLIIYDDSYGLYKNDTPYVTTDKGYKFKLIYDYLSRNPDLIDRYNYIYMPDDDISIDSSSIKKLFNLMDKYQLASAQPAIANSFYSYPHTTKHKDSILRYTNFIEIMQPCFSQEALKKVLFTFNETKSGWGIDFHWGIILDYTQMNMAIIDDIGSNHTRPVQSDNREELHEYMTKHDLSYDIYST</sequence>
<gene>
    <name evidence="1" type="ORF">BUL40_09320</name>
</gene>
<name>A0A1V6LR91_9FLAO</name>
<dbReference type="RefSeq" id="WP_080319033.1">
    <property type="nucleotide sequence ID" value="NZ_MTBC01000005.1"/>
</dbReference>
<dbReference type="OrthoDB" id="2938920at2"/>
<protein>
    <recommendedName>
        <fullName evidence="3">DUF707 domain-containing protein</fullName>
    </recommendedName>
</protein>
<dbReference type="InterPro" id="IPR007877">
    <property type="entry name" value="DUF707"/>
</dbReference>
<organism evidence="1 2">
    <name type="scientific">Croceivirga radicis</name>
    <dbReference type="NCBI Taxonomy" id="1929488"/>
    <lineage>
        <taxon>Bacteria</taxon>
        <taxon>Pseudomonadati</taxon>
        <taxon>Bacteroidota</taxon>
        <taxon>Flavobacteriia</taxon>
        <taxon>Flavobacteriales</taxon>
        <taxon>Flavobacteriaceae</taxon>
        <taxon>Croceivirga</taxon>
    </lineage>
</organism>
<reference evidence="1 2" key="1">
    <citation type="submission" date="2016-12" db="EMBL/GenBank/DDBJ databases">
        <authorList>
            <person name="Song W.-J."/>
            <person name="Kurnit D.M."/>
        </authorList>
    </citation>
    <scope>NUCLEOTIDE SEQUENCE [LARGE SCALE GENOMIC DNA]</scope>
    <source>
        <strain evidence="1 2">HSG9</strain>
    </source>
</reference>
<dbReference type="PANTHER" id="PTHR31210">
    <property type="entry name" value="OS06G0731900 PROTEIN"/>
    <property type="match status" value="1"/>
</dbReference>
<evidence type="ECO:0008006" key="3">
    <source>
        <dbReference type="Google" id="ProtNLM"/>
    </source>
</evidence>
<dbReference type="EMBL" id="MTBC01000005">
    <property type="protein sequence ID" value="OQD42711.1"/>
    <property type="molecule type" value="Genomic_DNA"/>
</dbReference>
<dbReference type="Proteomes" id="UP000191680">
    <property type="component" value="Unassembled WGS sequence"/>
</dbReference>
<evidence type="ECO:0000313" key="1">
    <source>
        <dbReference type="EMBL" id="OQD42711.1"/>
    </source>
</evidence>
<dbReference type="AlphaFoldDB" id="A0A1V6LR91"/>
<keyword evidence="2" id="KW-1185">Reference proteome</keyword>
<evidence type="ECO:0000313" key="2">
    <source>
        <dbReference type="Proteomes" id="UP000191680"/>
    </source>
</evidence>